<evidence type="ECO:0000313" key="3">
    <source>
        <dbReference type="RefSeq" id="XP_012941712.1"/>
    </source>
</evidence>
<sequence length="440" mass="49140">MRFNSWKGYVTPFLFTCLFLYAGAETRNFLILHSSKDGLRELRISHRSKQLMETTDGSPLSTGSLAFTRVTDGFRLVESVYRFGLLTDCVVSTSRRDIRSFISEFTRVLPGKFDSTVDEIATVYHNSTHARDFDFDIKSGNGNSTADVDSVISLPHTSDSHSNNNGLHNANDETTFLPSLGASSSTTTTTTTTTTITTTTTTTPQWKLSAKLSSNKHHKEFLNKYRDLMRIRKRVRECQRFHEEAEYRLLVLSSPSVSPSISSEVTAANVSNSRGEKMYPTFENIFTNAEERDSFLEEMGLRQHSGTPKHRAQNLPQRRNHKNPRHNHHRHRHHRKQSHHHQNRPNGPERRRGHDAETTEKHQSSYVSFDTFSARKDNNKDSENIPLPSPPLSTDSSLTSLKAAHSSFSSTLPLSSSSSSSASASASSLSASASSASSSS</sequence>
<evidence type="ECO:0000256" key="1">
    <source>
        <dbReference type="SAM" id="MobiDB-lite"/>
    </source>
</evidence>
<dbReference type="Proteomes" id="UP000694888">
    <property type="component" value="Unplaced"/>
</dbReference>
<feature type="compositionally biased region" description="Basic and acidic residues" evidence="1">
    <location>
        <begin position="373"/>
        <end position="383"/>
    </location>
</feature>
<protein>
    <submittedName>
        <fullName evidence="3">Myb-like protein A</fullName>
    </submittedName>
</protein>
<reference evidence="3" key="1">
    <citation type="submission" date="2025-08" db="UniProtKB">
        <authorList>
            <consortium name="RefSeq"/>
        </authorList>
    </citation>
    <scope>IDENTIFICATION</scope>
</reference>
<proteinExistence type="predicted"/>
<name>A0ABM1A6F6_APLCA</name>
<organism evidence="2 3">
    <name type="scientific">Aplysia californica</name>
    <name type="common">California sea hare</name>
    <dbReference type="NCBI Taxonomy" id="6500"/>
    <lineage>
        <taxon>Eukaryota</taxon>
        <taxon>Metazoa</taxon>
        <taxon>Spiralia</taxon>
        <taxon>Lophotrochozoa</taxon>
        <taxon>Mollusca</taxon>
        <taxon>Gastropoda</taxon>
        <taxon>Heterobranchia</taxon>
        <taxon>Euthyneura</taxon>
        <taxon>Tectipleura</taxon>
        <taxon>Aplysiida</taxon>
        <taxon>Aplysioidea</taxon>
        <taxon>Aplysiidae</taxon>
        <taxon>Aplysia</taxon>
    </lineage>
</organism>
<feature type="compositionally biased region" description="Basic residues" evidence="1">
    <location>
        <begin position="307"/>
        <end position="343"/>
    </location>
</feature>
<dbReference type="GeneID" id="106012659"/>
<gene>
    <name evidence="3" type="primary">LOC106012659</name>
</gene>
<keyword evidence="2" id="KW-1185">Reference proteome</keyword>
<feature type="compositionally biased region" description="Low complexity" evidence="1">
    <location>
        <begin position="392"/>
        <end position="440"/>
    </location>
</feature>
<feature type="region of interest" description="Disordered" evidence="1">
    <location>
        <begin position="302"/>
        <end position="440"/>
    </location>
</feature>
<feature type="compositionally biased region" description="Basic and acidic residues" evidence="1">
    <location>
        <begin position="347"/>
        <end position="363"/>
    </location>
</feature>
<accession>A0ABM1A6F6</accession>
<evidence type="ECO:0000313" key="2">
    <source>
        <dbReference type="Proteomes" id="UP000694888"/>
    </source>
</evidence>
<dbReference type="RefSeq" id="XP_012941712.1">
    <property type="nucleotide sequence ID" value="XM_013086258.2"/>
</dbReference>